<organism evidence="3 4">
    <name type="scientific">Setaria italica</name>
    <name type="common">Foxtail millet</name>
    <name type="synonym">Panicum italicum</name>
    <dbReference type="NCBI Taxonomy" id="4555"/>
    <lineage>
        <taxon>Eukaryota</taxon>
        <taxon>Viridiplantae</taxon>
        <taxon>Streptophyta</taxon>
        <taxon>Embryophyta</taxon>
        <taxon>Tracheophyta</taxon>
        <taxon>Spermatophyta</taxon>
        <taxon>Magnoliopsida</taxon>
        <taxon>Liliopsida</taxon>
        <taxon>Poales</taxon>
        <taxon>Poaceae</taxon>
        <taxon>PACMAD clade</taxon>
        <taxon>Panicoideae</taxon>
        <taxon>Panicodae</taxon>
        <taxon>Paniceae</taxon>
        <taxon>Cenchrinae</taxon>
        <taxon>Setaria</taxon>
    </lineage>
</organism>
<evidence type="ECO:0000313" key="3">
    <source>
        <dbReference type="EnsemblPlants" id="KQL30139"/>
    </source>
</evidence>
<dbReference type="HOGENOM" id="CLU_036440_0_0_1"/>
<sequence>MAHPVHRWIARAAPGITRRSGGGGGAPVCCLHDCTAACRRTRSPASPGVAPAMDLQPMQPPPSSRARSRSWGAGSWATAPPLSPRQQMKPRHERSRSTTPTYSPPVPSSQSQSLGDSGGMTEQAPVTTPQEDELCRPATETETEGKAARPAGQQLAERQVSDGADAGMERVVRRLEREVAAAKQTEMKMLESLVRQTKELEQAKIALEEARLEVDALRQQQQGAAAAGPAPPAQQQQWSVMDLMFGGVDEELNGLRARLRASSQAEERSRKAADDLTAALSAVTMEAKQVKAWLSDAQAELEAANAEADRLRGLLLAAEAELWEKALVARARAAEEEAAAARRENADLAGARRALDDENDGLRRALERAAEDASTATEALELVSGENAGLREAADEKERDLEDLRRENGTLRAGEAAARERAKELEAQLLAAATATDGSAAIGKAAVEIPLVEKWRREAAQGKLGAAAFLDHGRVLPGRRDRMFASLSNLAELKSAAAAAAMDDYDYEFDHLYVGHQYAGGGATEHAMKHRKRRSILRKFGDLFRRRSLYKPDPAPVLHNHY</sequence>
<dbReference type="OMA" id="KWRGDMH"/>
<dbReference type="STRING" id="4555.K3YR99"/>
<reference evidence="3" key="2">
    <citation type="submission" date="2018-08" db="UniProtKB">
        <authorList>
            <consortium name="EnsemblPlants"/>
        </authorList>
    </citation>
    <scope>IDENTIFICATION</scope>
    <source>
        <strain evidence="3">Yugu1</strain>
    </source>
</reference>
<feature type="compositionally biased region" description="Basic and acidic residues" evidence="2">
    <location>
        <begin position="392"/>
        <end position="401"/>
    </location>
</feature>
<name>K3YR99_SETIT</name>
<dbReference type="AlphaFoldDB" id="K3YR99"/>
<accession>K3YR99</accession>
<dbReference type="PANTHER" id="PTHR35164:SF5">
    <property type="entry name" value="OS02G0572600 PROTEIN"/>
    <property type="match status" value="1"/>
</dbReference>
<dbReference type="PANTHER" id="PTHR35164">
    <property type="entry name" value="EXPRESSED PROTEIN"/>
    <property type="match status" value="1"/>
</dbReference>
<evidence type="ECO:0000256" key="1">
    <source>
        <dbReference type="SAM" id="Coils"/>
    </source>
</evidence>
<evidence type="ECO:0000313" key="4">
    <source>
        <dbReference type="Proteomes" id="UP000004995"/>
    </source>
</evidence>
<dbReference type="Gramene" id="KQL30139">
    <property type="protein sequence ID" value="KQL30139"/>
    <property type="gene ID" value="SETIT_016793mg"/>
</dbReference>
<keyword evidence="1" id="KW-0175">Coiled coil</keyword>
<keyword evidence="4" id="KW-1185">Reference proteome</keyword>
<reference evidence="4" key="1">
    <citation type="journal article" date="2012" name="Nat. Biotechnol.">
        <title>Reference genome sequence of the model plant Setaria.</title>
        <authorList>
            <person name="Bennetzen J.L."/>
            <person name="Schmutz J."/>
            <person name="Wang H."/>
            <person name="Percifield R."/>
            <person name="Hawkins J."/>
            <person name="Pontaroli A.C."/>
            <person name="Estep M."/>
            <person name="Feng L."/>
            <person name="Vaughn J.N."/>
            <person name="Grimwood J."/>
            <person name="Jenkins J."/>
            <person name="Barry K."/>
            <person name="Lindquist E."/>
            <person name="Hellsten U."/>
            <person name="Deshpande S."/>
            <person name="Wang X."/>
            <person name="Wu X."/>
            <person name="Mitros T."/>
            <person name="Triplett J."/>
            <person name="Yang X."/>
            <person name="Ye C.Y."/>
            <person name="Mauro-Herrera M."/>
            <person name="Wang L."/>
            <person name="Li P."/>
            <person name="Sharma M."/>
            <person name="Sharma R."/>
            <person name="Ronald P.C."/>
            <person name="Panaud O."/>
            <person name="Kellogg E.A."/>
            <person name="Brutnell T.P."/>
            <person name="Doust A.N."/>
            <person name="Tuskan G.A."/>
            <person name="Rokhsar D."/>
            <person name="Devos K.M."/>
        </authorList>
    </citation>
    <scope>NUCLEOTIDE SEQUENCE [LARGE SCALE GENOMIC DNA]</scope>
    <source>
        <strain evidence="4">cv. Yugu1</strain>
    </source>
</reference>
<dbReference type="Proteomes" id="UP000004995">
    <property type="component" value="Unassembled WGS sequence"/>
</dbReference>
<proteinExistence type="predicted"/>
<feature type="region of interest" description="Disordered" evidence="2">
    <location>
        <begin position="41"/>
        <end position="165"/>
    </location>
</feature>
<feature type="region of interest" description="Disordered" evidence="2">
    <location>
        <begin position="375"/>
        <end position="401"/>
    </location>
</feature>
<dbReference type="EMBL" id="AGNK02000398">
    <property type="status" value="NOT_ANNOTATED_CDS"/>
    <property type="molecule type" value="Genomic_DNA"/>
</dbReference>
<evidence type="ECO:0000256" key="2">
    <source>
        <dbReference type="SAM" id="MobiDB-lite"/>
    </source>
</evidence>
<dbReference type="FunCoup" id="K3YR99">
    <property type="interactions" value="2"/>
</dbReference>
<feature type="coiled-coil region" evidence="1">
    <location>
        <begin position="172"/>
        <end position="227"/>
    </location>
</feature>
<dbReference type="InParanoid" id="K3YR99"/>
<dbReference type="EnsemblPlants" id="KQL30139">
    <property type="protein sequence ID" value="KQL30139"/>
    <property type="gene ID" value="SETIT_016793mg"/>
</dbReference>
<protein>
    <submittedName>
        <fullName evidence="3">Uncharacterized protein</fullName>
    </submittedName>
</protein>
<dbReference type="eggNOG" id="ENOG502QSRG">
    <property type="taxonomic scope" value="Eukaryota"/>
</dbReference>